<dbReference type="AlphaFoldDB" id="A0A1F7IUF0"/>
<evidence type="ECO:0000313" key="3">
    <source>
        <dbReference type="Proteomes" id="UP000177141"/>
    </source>
</evidence>
<dbReference type="Proteomes" id="UP000177141">
    <property type="component" value="Unassembled WGS sequence"/>
</dbReference>
<accession>A0A1F7IUF0</accession>
<feature type="transmembrane region" description="Helical" evidence="1">
    <location>
        <begin position="7"/>
        <end position="26"/>
    </location>
</feature>
<gene>
    <name evidence="2" type="ORF">A3A93_02625</name>
</gene>
<evidence type="ECO:0008006" key="4">
    <source>
        <dbReference type="Google" id="ProtNLM"/>
    </source>
</evidence>
<reference evidence="2 3" key="1">
    <citation type="journal article" date="2016" name="Nat. Commun.">
        <title>Thousands of microbial genomes shed light on interconnected biogeochemical processes in an aquifer system.</title>
        <authorList>
            <person name="Anantharaman K."/>
            <person name="Brown C.T."/>
            <person name="Hug L.A."/>
            <person name="Sharon I."/>
            <person name="Castelle C.J."/>
            <person name="Probst A.J."/>
            <person name="Thomas B.C."/>
            <person name="Singh A."/>
            <person name="Wilkins M.J."/>
            <person name="Karaoz U."/>
            <person name="Brodie E.L."/>
            <person name="Williams K.H."/>
            <person name="Hubbard S.S."/>
            <person name="Banfield J.F."/>
        </authorList>
    </citation>
    <scope>NUCLEOTIDE SEQUENCE [LARGE SCALE GENOMIC DNA]</scope>
</reference>
<name>A0A1F7IUF0_9BACT</name>
<dbReference type="EMBL" id="MGAL01000036">
    <property type="protein sequence ID" value="OGK46994.1"/>
    <property type="molecule type" value="Genomic_DNA"/>
</dbReference>
<protein>
    <recommendedName>
        <fullName evidence="4">TVP38/TMEM64 family membrane protein</fullName>
    </recommendedName>
</protein>
<comment type="caution">
    <text evidence="2">The sequence shown here is derived from an EMBL/GenBank/DDBJ whole genome shotgun (WGS) entry which is preliminary data.</text>
</comment>
<dbReference type="STRING" id="1802061.A3A93_02625"/>
<evidence type="ECO:0000256" key="1">
    <source>
        <dbReference type="SAM" id="Phobius"/>
    </source>
</evidence>
<keyword evidence="1" id="KW-1133">Transmembrane helix</keyword>
<keyword evidence="1" id="KW-0472">Membrane</keyword>
<keyword evidence="1" id="KW-0812">Transmembrane</keyword>
<proteinExistence type="predicted"/>
<evidence type="ECO:0000313" key="2">
    <source>
        <dbReference type="EMBL" id="OGK46994.1"/>
    </source>
</evidence>
<sequence length="172" mass="19292">MQKTIQILNRILLLIVILIPAIVFQLASQTSFVSNIIHIVQNYLLLYLIALTVLKSLSIIYPPMPGVFLTIASIPLIGWEKAYIADIIGSGIGATVSYFLGKKYGYSLLNHILGKVISKKISNIKLKQKNQIEAAVFLRFATGGLNCCVNFFRFLDFSYNCRDNCLVYNLQI</sequence>
<organism evidence="2 3">
    <name type="scientific">Candidatus Roizmanbacteria bacterium RIFCSPLOWO2_01_FULL_38_12</name>
    <dbReference type="NCBI Taxonomy" id="1802061"/>
    <lineage>
        <taxon>Bacteria</taxon>
        <taxon>Candidatus Roizmaniibacteriota</taxon>
    </lineage>
</organism>
<feature type="transmembrane region" description="Helical" evidence="1">
    <location>
        <begin position="32"/>
        <end position="54"/>
    </location>
</feature>